<accession>A0AAV5V6M4</accession>
<feature type="transmembrane region" description="Helical" evidence="1">
    <location>
        <begin position="31"/>
        <end position="57"/>
    </location>
</feature>
<dbReference type="Proteomes" id="UP001432322">
    <property type="component" value="Unassembled WGS sequence"/>
</dbReference>
<reference evidence="2" key="1">
    <citation type="submission" date="2023-10" db="EMBL/GenBank/DDBJ databases">
        <title>Genome assembly of Pristionchus species.</title>
        <authorList>
            <person name="Yoshida K."/>
            <person name="Sommer R.J."/>
        </authorList>
    </citation>
    <scope>NUCLEOTIDE SEQUENCE</scope>
    <source>
        <strain evidence="2">RS5133</strain>
    </source>
</reference>
<organism evidence="2 3">
    <name type="scientific">Pristionchus fissidentatus</name>
    <dbReference type="NCBI Taxonomy" id="1538716"/>
    <lineage>
        <taxon>Eukaryota</taxon>
        <taxon>Metazoa</taxon>
        <taxon>Ecdysozoa</taxon>
        <taxon>Nematoda</taxon>
        <taxon>Chromadorea</taxon>
        <taxon>Rhabditida</taxon>
        <taxon>Rhabditina</taxon>
        <taxon>Diplogasteromorpha</taxon>
        <taxon>Diplogasteroidea</taxon>
        <taxon>Neodiplogasteridae</taxon>
        <taxon>Pristionchus</taxon>
    </lineage>
</organism>
<keyword evidence="1" id="KW-0472">Membrane</keyword>
<proteinExistence type="predicted"/>
<sequence length="122" mass="13600">IIGSPRIFRDLQCMHGLPTNLSYRIFGSVGLYIKIGVTFTAPLLAVIMSIIIGISLFKMEMSDTVGDNKFNYPSWTVVLGFFIGAFPLMFVPLGIFANWMNIRKSGEPLVNLFRISDDHPAV</sequence>
<gene>
    <name evidence="2" type="ORF">PFISCL1PPCAC_5482</name>
</gene>
<feature type="transmembrane region" description="Helical" evidence="1">
    <location>
        <begin position="77"/>
        <end position="99"/>
    </location>
</feature>
<evidence type="ECO:0000256" key="1">
    <source>
        <dbReference type="SAM" id="Phobius"/>
    </source>
</evidence>
<evidence type="ECO:0000313" key="3">
    <source>
        <dbReference type="Proteomes" id="UP001432322"/>
    </source>
</evidence>
<feature type="non-terminal residue" evidence="2">
    <location>
        <position position="1"/>
    </location>
</feature>
<dbReference type="EMBL" id="BTSY01000002">
    <property type="protein sequence ID" value="GMT14185.1"/>
    <property type="molecule type" value="Genomic_DNA"/>
</dbReference>
<comment type="caution">
    <text evidence="2">The sequence shown here is derived from an EMBL/GenBank/DDBJ whole genome shotgun (WGS) entry which is preliminary data.</text>
</comment>
<keyword evidence="1" id="KW-0812">Transmembrane</keyword>
<evidence type="ECO:0000313" key="2">
    <source>
        <dbReference type="EMBL" id="GMT14185.1"/>
    </source>
</evidence>
<dbReference type="AlphaFoldDB" id="A0AAV5V6M4"/>
<protein>
    <submittedName>
        <fullName evidence="2">Uncharacterized protein</fullName>
    </submittedName>
</protein>
<name>A0AAV5V6M4_9BILA</name>
<keyword evidence="1" id="KW-1133">Transmembrane helix</keyword>
<keyword evidence="3" id="KW-1185">Reference proteome</keyword>